<evidence type="ECO:0000256" key="3">
    <source>
        <dbReference type="ARBA" id="ARBA00022801"/>
    </source>
</evidence>
<feature type="non-terminal residue" evidence="7">
    <location>
        <position position="1"/>
    </location>
</feature>
<dbReference type="EMBL" id="GDID01002460">
    <property type="protein sequence ID" value="JAP94146.1"/>
    <property type="molecule type" value="Transcribed_RNA"/>
</dbReference>
<dbReference type="AlphaFoldDB" id="A0A146KF72"/>
<keyword evidence="3" id="KW-0378">Hydrolase</keyword>
<keyword evidence="2" id="KW-0227">DNA damage</keyword>
<evidence type="ECO:0000256" key="2">
    <source>
        <dbReference type="ARBA" id="ARBA00022763"/>
    </source>
</evidence>
<dbReference type="GO" id="GO:0005634">
    <property type="term" value="C:nucleus"/>
    <property type="evidence" value="ECO:0007669"/>
    <property type="project" value="TreeGrafter"/>
</dbReference>
<feature type="active site" description="Proton acceptor" evidence="5">
    <location>
        <position position="47"/>
    </location>
</feature>
<dbReference type="GO" id="GO:0097510">
    <property type="term" value="P:base-excision repair, AP site formation via deaminated base removal"/>
    <property type="evidence" value="ECO:0007669"/>
    <property type="project" value="TreeGrafter"/>
</dbReference>
<gene>
    <name evidence="7" type="ORF">TPC1_13309</name>
</gene>
<dbReference type="Pfam" id="PF03167">
    <property type="entry name" value="UDG"/>
    <property type="match status" value="1"/>
</dbReference>
<dbReference type="Gene3D" id="3.40.470.10">
    <property type="entry name" value="Uracil-DNA glycosylase-like domain"/>
    <property type="match status" value="1"/>
</dbReference>
<keyword evidence="4" id="KW-0234">DNA repair</keyword>
<evidence type="ECO:0000256" key="1">
    <source>
        <dbReference type="ARBA" id="ARBA00008184"/>
    </source>
</evidence>
<evidence type="ECO:0000256" key="4">
    <source>
        <dbReference type="ARBA" id="ARBA00023204"/>
    </source>
</evidence>
<organism evidence="7">
    <name type="scientific">Trepomonas sp. PC1</name>
    <dbReference type="NCBI Taxonomy" id="1076344"/>
    <lineage>
        <taxon>Eukaryota</taxon>
        <taxon>Metamonada</taxon>
        <taxon>Diplomonadida</taxon>
        <taxon>Hexamitidae</taxon>
        <taxon>Hexamitinae</taxon>
        <taxon>Trepomonas</taxon>
    </lineage>
</organism>
<evidence type="ECO:0000256" key="5">
    <source>
        <dbReference type="PROSITE-ProRule" id="PRU10072"/>
    </source>
</evidence>
<dbReference type="GO" id="GO:0004844">
    <property type="term" value="F:uracil DNA N-glycosylase activity"/>
    <property type="evidence" value="ECO:0007669"/>
    <property type="project" value="InterPro"/>
</dbReference>
<protein>
    <submittedName>
        <fullName evidence="7">Uracil-DNA glycosylase</fullName>
    </submittedName>
</protein>
<name>A0A146KF72_9EUKA</name>
<dbReference type="PROSITE" id="PS00130">
    <property type="entry name" value="U_DNA_GLYCOSYLASE"/>
    <property type="match status" value="1"/>
</dbReference>
<reference evidence="7" key="1">
    <citation type="submission" date="2015-07" db="EMBL/GenBank/DDBJ databases">
        <title>Adaptation to a free-living lifestyle via gene acquisitions in the diplomonad Trepomonas sp. PC1.</title>
        <authorList>
            <person name="Xu F."/>
            <person name="Jerlstrom-Hultqvist J."/>
            <person name="Kolisko M."/>
            <person name="Simpson A.G.B."/>
            <person name="Roger A.J."/>
            <person name="Svard S.G."/>
            <person name="Andersson J.O."/>
        </authorList>
    </citation>
    <scope>NUCLEOTIDE SEQUENCE</scope>
    <source>
        <strain evidence="7">PC1</strain>
    </source>
</reference>
<dbReference type="GO" id="GO:0005739">
    <property type="term" value="C:mitochondrion"/>
    <property type="evidence" value="ECO:0007669"/>
    <property type="project" value="TreeGrafter"/>
</dbReference>
<proteinExistence type="inferred from homology"/>
<sequence>IQFTKKLENSEEFLSNESYLPQVDLRFKALSLIKQAQDVKIVILGQDPYPNASKACGISFLDNSIKDFRDPKLAPSLRNLIKHLFNANGINFSSISDLKQKMAILPSVQDFFINLSVNCGVLWLNASLTYEKGQQKKHCLFWKPVMQYIFEQLDDPIYVLMGDFAQSYESDIMRRVVKTKHPAATDFLMGDNVFSMIRKLEKPGESVNFIKQRIE</sequence>
<dbReference type="InterPro" id="IPR018085">
    <property type="entry name" value="Ura-DNA_Glyclase_AS"/>
</dbReference>
<dbReference type="InterPro" id="IPR005122">
    <property type="entry name" value="Uracil-DNA_glycosylase-like"/>
</dbReference>
<evidence type="ECO:0000313" key="7">
    <source>
        <dbReference type="EMBL" id="JAP94146.1"/>
    </source>
</evidence>
<comment type="similarity">
    <text evidence="1">Belongs to the uracil-DNA glycosylase (UDG) superfamily. UNG family.</text>
</comment>
<dbReference type="InterPro" id="IPR002043">
    <property type="entry name" value="UDG_fam1"/>
</dbReference>
<dbReference type="InterPro" id="IPR036895">
    <property type="entry name" value="Uracil-DNA_glycosylase-like_sf"/>
</dbReference>
<evidence type="ECO:0000259" key="6">
    <source>
        <dbReference type="Pfam" id="PF03167"/>
    </source>
</evidence>
<dbReference type="SUPFAM" id="SSF52141">
    <property type="entry name" value="Uracil-DNA glycosylase-like"/>
    <property type="match status" value="1"/>
</dbReference>
<dbReference type="PANTHER" id="PTHR11264">
    <property type="entry name" value="URACIL-DNA GLYCOSYLASE"/>
    <property type="match status" value="1"/>
</dbReference>
<dbReference type="PANTHER" id="PTHR11264:SF8">
    <property type="entry name" value="URACIL-DNA GLYCOSYLASE-LIKE DOMAIN-CONTAINING PROTEIN"/>
    <property type="match status" value="1"/>
</dbReference>
<accession>A0A146KF72</accession>
<feature type="domain" description="Uracil-DNA glycosylase-like" evidence="6">
    <location>
        <begin position="38"/>
        <end position="184"/>
    </location>
</feature>